<accession>A0A6P6Y7L0</accession>
<dbReference type="Gene3D" id="3.40.50.720">
    <property type="entry name" value="NAD(P)-binding Rossmann-like Domain"/>
    <property type="match status" value="1"/>
</dbReference>
<dbReference type="GO" id="GO:0005634">
    <property type="term" value="C:nucleus"/>
    <property type="evidence" value="ECO:0007669"/>
    <property type="project" value="TreeGrafter"/>
</dbReference>
<dbReference type="GO" id="GO:0019781">
    <property type="term" value="F:NEDD8 activating enzyme activity"/>
    <property type="evidence" value="ECO:0007669"/>
    <property type="project" value="UniProtKB-UniRule"/>
</dbReference>
<comment type="similarity">
    <text evidence="1">Belongs to the ubiquitin-activating E1 family. UBA3 subfamily.</text>
</comment>
<dbReference type="RefSeq" id="XP_027201300.1">
    <property type="nucleotide sequence ID" value="XM_027345499.1"/>
</dbReference>
<dbReference type="KEGG" id="dpte:113795304"/>
<dbReference type="InterPro" id="IPR035985">
    <property type="entry name" value="Ubiquitin-activating_enz"/>
</dbReference>
<dbReference type="InterPro" id="IPR045886">
    <property type="entry name" value="ThiF/MoeB/HesA"/>
</dbReference>
<dbReference type="OMA" id="PEASCEY"/>
<evidence type="ECO:0000313" key="3">
    <source>
        <dbReference type="Proteomes" id="UP000515146"/>
    </source>
</evidence>
<dbReference type="SUPFAM" id="SSF69572">
    <property type="entry name" value="Activating enzymes of the ubiquitin-like proteins"/>
    <property type="match status" value="1"/>
</dbReference>
<evidence type="ECO:0000313" key="4">
    <source>
        <dbReference type="RefSeq" id="XP_027201300.1"/>
    </source>
</evidence>
<gene>
    <name evidence="4" type="primary">LOC113795304</name>
</gene>
<comment type="pathway">
    <text evidence="1">Protein modification; protein neddylation.</text>
</comment>
<feature type="domain" description="THIF-type NAD/FAD binding fold" evidence="2">
    <location>
        <begin position="6"/>
        <end position="181"/>
    </location>
</feature>
<reference evidence="4" key="1">
    <citation type="submission" date="2025-08" db="UniProtKB">
        <authorList>
            <consortium name="RefSeq"/>
        </authorList>
    </citation>
    <scope>IDENTIFICATION</scope>
    <source>
        <strain evidence="4">Airmid</strain>
    </source>
</reference>
<dbReference type="PROSITE" id="PS51257">
    <property type="entry name" value="PROKAR_LIPOPROTEIN"/>
    <property type="match status" value="1"/>
</dbReference>
<organism evidence="3 4">
    <name type="scientific">Dermatophagoides pteronyssinus</name>
    <name type="common">European house dust mite</name>
    <dbReference type="NCBI Taxonomy" id="6956"/>
    <lineage>
        <taxon>Eukaryota</taxon>
        <taxon>Metazoa</taxon>
        <taxon>Ecdysozoa</taxon>
        <taxon>Arthropoda</taxon>
        <taxon>Chelicerata</taxon>
        <taxon>Arachnida</taxon>
        <taxon>Acari</taxon>
        <taxon>Acariformes</taxon>
        <taxon>Sarcoptiformes</taxon>
        <taxon>Astigmata</taxon>
        <taxon>Psoroptidia</taxon>
        <taxon>Analgoidea</taxon>
        <taxon>Pyroglyphidae</taxon>
        <taxon>Dermatophagoidinae</taxon>
        <taxon>Dermatophagoides</taxon>
    </lineage>
</organism>
<dbReference type="Pfam" id="PF00899">
    <property type="entry name" value="ThiF"/>
    <property type="match status" value="1"/>
</dbReference>
<dbReference type="InParanoid" id="A0A6P6Y7L0"/>
<evidence type="ECO:0000256" key="1">
    <source>
        <dbReference type="RuleBase" id="RU368009"/>
    </source>
</evidence>
<keyword evidence="1" id="KW-0833">Ubl conjugation pathway</keyword>
<proteinExistence type="inferred from homology"/>
<keyword evidence="1" id="KW-0436">Ligase</keyword>
<dbReference type="GO" id="GO:0005737">
    <property type="term" value="C:cytoplasm"/>
    <property type="evidence" value="ECO:0007669"/>
    <property type="project" value="TreeGrafter"/>
</dbReference>
<dbReference type="Proteomes" id="UP000515146">
    <property type="component" value="Unplaced"/>
</dbReference>
<comment type="catalytic activity">
    <reaction evidence="1">
        <text>ATP + [NEDD8 protein] + [E1 NEDD8-activating enzyme]-L-cysteine = AMP + diphosphate + [E1 NEDD8-activating enzyme]-S-[NEDD8 protein]-yl-L-cysteine.</text>
        <dbReference type="EC" id="6.2.1.64"/>
    </reaction>
</comment>
<dbReference type="GO" id="GO:0045116">
    <property type="term" value="P:protein neddylation"/>
    <property type="evidence" value="ECO:0007669"/>
    <property type="project" value="UniProtKB-UniRule"/>
</dbReference>
<comment type="function">
    <text evidence="1">Catalytic subunit of the dimeric E1 enzyme, which activates NEDD8.</text>
</comment>
<sequence>MPPAPRILLVGAGGLACEVLKNLVAFDISHLSICDFDKVEHSNLNRQFLYAQADVSRYKAEVAAAKVRALAQNRFTVSAHVAYVQDLAEALFADHDVVVAALDSISARSYLSQLCVAHKKPLIDGGSTGFNGQALLLWAAAGTECYSCSPKPRTREIPACSVRGVPHKPQDCVIWAKFFCSSPSATSCGSSVTSFRRRSERQSFTESRLFEYLRFFKVVVCSTLSHKR</sequence>
<dbReference type="OrthoDB" id="10255449at2759"/>
<keyword evidence="1" id="KW-0067">ATP-binding</keyword>
<dbReference type="EC" id="6.2.1.64" evidence="1"/>
<evidence type="ECO:0000259" key="2">
    <source>
        <dbReference type="Pfam" id="PF00899"/>
    </source>
</evidence>
<keyword evidence="1" id="KW-0547">Nucleotide-binding</keyword>
<dbReference type="InterPro" id="IPR000594">
    <property type="entry name" value="ThiF_NAD_FAD-bd"/>
</dbReference>
<dbReference type="PANTHER" id="PTHR10953">
    <property type="entry name" value="UBIQUITIN-ACTIVATING ENZYME E1"/>
    <property type="match status" value="1"/>
</dbReference>
<dbReference type="AlphaFoldDB" id="A0A6P6Y7L0"/>
<keyword evidence="3" id="KW-1185">Reference proteome</keyword>
<dbReference type="PANTHER" id="PTHR10953:SF6">
    <property type="entry name" value="NEDD8-ACTIVATING ENZYME E1 CATALYTIC SUBUNIT"/>
    <property type="match status" value="1"/>
</dbReference>
<dbReference type="GO" id="GO:0005524">
    <property type="term" value="F:ATP binding"/>
    <property type="evidence" value="ECO:0007669"/>
    <property type="project" value="UniProtKB-UniRule"/>
</dbReference>
<name>A0A6P6Y7L0_DERPT</name>
<protein>
    <recommendedName>
        <fullName evidence="1">NEDD8-activating enzyme E1 catalytic subunit</fullName>
        <ecNumber evidence="1">6.2.1.64</ecNumber>
    </recommendedName>
</protein>